<dbReference type="eggNOG" id="ENOG502S49J">
    <property type="taxonomic scope" value="Eukaryota"/>
</dbReference>
<accession>J3NJQ8</accession>
<reference evidence="3" key="4">
    <citation type="journal article" date="2015" name="G3 (Bethesda)">
        <title>Genome sequences of three phytopathogenic species of the Magnaporthaceae family of fungi.</title>
        <authorList>
            <person name="Okagaki L.H."/>
            <person name="Nunes C.C."/>
            <person name="Sailsbery J."/>
            <person name="Clay B."/>
            <person name="Brown D."/>
            <person name="John T."/>
            <person name="Oh Y."/>
            <person name="Young N."/>
            <person name="Fitzgerald M."/>
            <person name="Haas B.J."/>
            <person name="Zeng Q."/>
            <person name="Young S."/>
            <person name="Adiconis X."/>
            <person name="Fan L."/>
            <person name="Levin J.Z."/>
            <person name="Mitchell T.K."/>
            <person name="Okubara P.A."/>
            <person name="Farman M.L."/>
            <person name="Kohn L.M."/>
            <person name="Birren B."/>
            <person name="Ma L.-J."/>
            <person name="Dean R.A."/>
        </authorList>
    </citation>
    <scope>NUCLEOTIDE SEQUENCE</scope>
    <source>
        <strain evidence="3">R3-111a-1</strain>
    </source>
</reference>
<sequence>MEEPASAPRDSSSSPRGGGGGGGRADVVLVGPVVGVQTPANRFGRPGVEREIRARIFEMHQNPLIAADNDDFEDTDSEDESVLAGGNADGGVGGGGGGANGALEDGSDDGASVADSTTSASAPPHEMLQFGRQRMNLTVLSQQYNLYFVAYKGRIHVYEPQNAPQVIKDGPLLVLKPAPSAIAALCPGHIDQASGHEINNIIVGDLGDLEVIVAAYDDGDVVGYYTHTIAAAIEHLARKNKEWTSTPRHPRAFFHDAVGSSAWGLALHKKSRLLAVSCNLMEITVFAFALKGPGGSSGDLAAPTAQFSNHDVARTEGSSPLLASSGLTAEALERHLRGRTRDWRIILTQPSKVAANVPGIDFLDDEHGSAEKVVVVDINGSCWMHSIWSLGASISRIPMWSTDGCCNWGVMVLPDKFFRQAQTAEEFLGAPVSSIDATWSVPSGVLLDISRTAKLIPGNPTAEVEVERLPIARHRFRLPPTTLLDLDGIFRQAVPNEADLGLQGYPESDEALRRWESDETLRRWELLRRAEKDERRPRTARAAFCAVSGAGPREPMTIVPSIGHVCRHKNMAPVKFLHEILYNNSFRKNVYDRAFDFKFRPLPPEMACRNAVLRATGEDVELFCLDPSRASIICRRLLPPHNPDKVKEPWDMDYSNRVCMKHCIPELNLVVVGSTCGRVALLRLTKARRGWRQIRHGFRVEWVLPRTREEQRKARPHVWMVGMAVSRVPQPGARGVNLFPPGRGERRRHNQPLVADPVYRWRLMLHFMDHTILTYTIEDSDPNGQCSVKPYAP</sequence>
<organism evidence="2">
    <name type="scientific">Gaeumannomyces tritici (strain R3-111a-1)</name>
    <name type="common">Wheat and barley take-all root rot fungus</name>
    <name type="synonym">Gaeumannomyces graminis var. tritici</name>
    <dbReference type="NCBI Taxonomy" id="644352"/>
    <lineage>
        <taxon>Eukaryota</taxon>
        <taxon>Fungi</taxon>
        <taxon>Dikarya</taxon>
        <taxon>Ascomycota</taxon>
        <taxon>Pezizomycotina</taxon>
        <taxon>Sordariomycetes</taxon>
        <taxon>Sordariomycetidae</taxon>
        <taxon>Magnaporthales</taxon>
        <taxon>Magnaporthaceae</taxon>
        <taxon>Gaeumannomyces</taxon>
    </lineage>
</organism>
<reference evidence="3" key="5">
    <citation type="submission" date="2018-04" db="UniProtKB">
        <authorList>
            <consortium name="EnsemblFungi"/>
        </authorList>
    </citation>
    <scope>IDENTIFICATION</scope>
    <source>
        <strain evidence="3">R3-111a-1</strain>
    </source>
</reference>
<feature type="compositionally biased region" description="Gly residues" evidence="1">
    <location>
        <begin position="87"/>
        <end position="100"/>
    </location>
</feature>
<feature type="region of interest" description="Disordered" evidence="1">
    <location>
        <begin position="1"/>
        <end position="27"/>
    </location>
</feature>
<dbReference type="VEuPathDB" id="FungiDB:GGTG_01488"/>
<dbReference type="AlphaFoldDB" id="J3NJQ8"/>
<feature type="region of interest" description="Disordered" evidence="1">
    <location>
        <begin position="65"/>
        <end position="124"/>
    </location>
</feature>
<dbReference type="Proteomes" id="UP000006039">
    <property type="component" value="Unassembled WGS sequence"/>
</dbReference>
<name>J3NJQ8_GAET3</name>
<dbReference type="Pfam" id="PF08728">
    <property type="entry name" value="CRT10"/>
    <property type="match status" value="2"/>
</dbReference>
<dbReference type="GeneID" id="20341946"/>
<evidence type="ECO:0000313" key="2">
    <source>
        <dbReference type="EMBL" id="EJT81510.1"/>
    </source>
</evidence>
<dbReference type="HOGENOM" id="CLU_007263_2_0_1"/>
<proteinExistence type="predicted"/>
<dbReference type="InterPro" id="IPR014839">
    <property type="entry name" value="Crt10"/>
</dbReference>
<feature type="compositionally biased region" description="Low complexity" evidence="1">
    <location>
        <begin position="101"/>
        <end position="122"/>
    </location>
</feature>
<dbReference type="EnsemblFungi" id="EJT81510">
    <property type="protein sequence ID" value="EJT81510"/>
    <property type="gene ID" value="GGTG_01488"/>
</dbReference>
<evidence type="ECO:0000313" key="4">
    <source>
        <dbReference type="Proteomes" id="UP000006039"/>
    </source>
</evidence>
<dbReference type="STRING" id="644352.J3NJQ8"/>
<reference evidence="4" key="1">
    <citation type="submission" date="2010-07" db="EMBL/GenBank/DDBJ databases">
        <title>The genome sequence of Gaeumannomyces graminis var. tritici strain R3-111a-1.</title>
        <authorList>
            <consortium name="The Broad Institute Genome Sequencing Platform"/>
            <person name="Ma L.-J."/>
            <person name="Dead R."/>
            <person name="Young S."/>
            <person name="Zeng Q."/>
            <person name="Koehrsen M."/>
            <person name="Alvarado L."/>
            <person name="Berlin A."/>
            <person name="Chapman S.B."/>
            <person name="Chen Z."/>
            <person name="Freedman E."/>
            <person name="Gellesch M."/>
            <person name="Goldberg J."/>
            <person name="Griggs A."/>
            <person name="Gujja S."/>
            <person name="Heilman E.R."/>
            <person name="Heiman D."/>
            <person name="Hepburn T."/>
            <person name="Howarth C."/>
            <person name="Jen D."/>
            <person name="Larson L."/>
            <person name="Mehta T."/>
            <person name="Neiman D."/>
            <person name="Pearson M."/>
            <person name="Roberts A."/>
            <person name="Saif S."/>
            <person name="Shea T."/>
            <person name="Shenoy N."/>
            <person name="Sisk P."/>
            <person name="Stolte C."/>
            <person name="Sykes S."/>
            <person name="Walk T."/>
            <person name="White J."/>
            <person name="Yandava C."/>
            <person name="Haas B."/>
            <person name="Nusbaum C."/>
            <person name="Birren B."/>
        </authorList>
    </citation>
    <scope>NUCLEOTIDE SEQUENCE [LARGE SCALE GENOMIC DNA]</scope>
    <source>
        <strain evidence="4">R3-111a-1</strain>
    </source>
</reference>
<evidence type="ECO:0000256" key="1">
    <source>
        <dbReference type="SAM" id="MobiDB-lite"/>
    </source>
</evidence>
<dbReference type="OrthoDB" id="5591786at2759"/>
<dbReference type="EMBL" id="GL385395">
    <property type="protein sequence ID" value="EJT81510.1"/>
    <property type="molecule type" value="Genomic_DNA"/>
</dbReference>
<dbReference type="RefSeq" id="XP_009217519.1">
    <property type="nucleotide sequence ID" value="XM_009219255.1"/>
</dbReference>
<reference evidence="2" key="3">
    <citation type="submission" date="2010-09" db="EMBL/GenBank/DDBJ databases">
        <title>Annotation of Gaeumannomyces graminis var. tritici R3-111a-1.</title>
        <authorList>
            <consortium name="The Broad Institute Genome Sequencing Platform"/>
            <person name="Ma L.-J."/>
            <person name="Dead R."/>
            <person name="Young S.K."/>
            <person name="Zeng Q."/>
            <person name="Gargeya S."/>
            <person name="Fitzgerald M."/>
            <person name="Haas B."/>
            <person name="Abouelleil A."/>
            <person name="Alvarado L."/>
            <person name="Arachchi H.M."/>
            <person name="Berlin A."/>
            <person name="Brown A."/>
            <person name="Chapman S.B."/>
            <person name="Chen Z."/>
            <person name="Dunbar C."/>
            <person name="Freedman E."/>
            <person name="Gearin G."/>
            <person name="Gellesch M."/>
            <person name="Goldberg J."/>
            <person name="Griggs A."/>
            <person name="Gujja S."/>
            <person name="Heiman D."/>
            <person name="Howarth C."/>
            <person name="Larson L."/>
            <person name="Lui A."/>
            <person name="MacDonald P.J.P."/>
            <person name="Mehta T."/>
            <person name="Montmayeur A."/>
            <person name="Murphy C."/>
            <person name="Neiman D."/>
            <person name="Pearson M."/>
            <person name="Priest M."/>
            <person name="Roberts A."/>
            <person name="Saif S."/>
            <person name="Shea T."/>
            <person name="Shenoy N."/>
            <person name="Sisk P."/>
            <person name="Stolte C."/>
            <person name="Sykes S."/>
            <person name="Yandava C."/>
            <person name="Wortman J."/>
            <person name="Nusbaum C."/>
            <person name="Birren B."/>
        </authorList>
    </citation>
    <scope>NUCLEOTIDE SEQUENCE</scope>
    <source>
        <strain evidence="2">R3-111a-1</strain>
    </source>
</reference>
<evidence type="ECO:0000313" key="3">
    <source>
        <dbReference type="EnsemblFungi" id="EJT81510"/>
    </source>
</evidence>
<keyword evidence="4" id="KW-1185">Reference proteome</keyword>
<protein>
    <submittedName>
        <fullName evidence="2 3">Uncharacterized protein</fullName>
    </submittedName>
</protein>
<feature type="compositionally biased region" description="Low complexity" evidence="1">
    <location>
        <begin position="1"/>
        <end position="15"/>
    </location>
</feature>
<gene>
    <name evidence="3" type="primary">20341946</name>
    <name evidence="2" type="ORF">GGTG_01488</name>
</gene>
<feature type="compositionally biased region" description="Acidic residues" evidence="1">
    <location>
        <begin position="68"/>
        <end position="81"/>
    </location>
</feature>
<reference evidence="2" key="2">
    <citation type="submission" date="2010-07" db="EMBL/GenBank/DDBJ databases">
        <authorList>
            <consortium name="The Broad Institute Genome Sequencing Platform"/>
            <consortium name="Broad Institute Genome Sequencing Center for Infectious Disease"/>
            <person name="Ma L.-J."/>
            <person name="Dead R."/>
            <person name="Young S."/>
            <person name="Zeng Q."/>
            <person name="Koehrsen M."/>
            <person name="Alvarado L."/>
            <person name="Berlin A."/>
            <person name="Chapman S.B."/>
            <person name="Chen Z."/>
            <person name="Freedman E."/>
            <person name="Gellesch M."/>
            <person name="Goldberg J."/>
            <person name="Griggs A."/>
            <person name="Gujja S."/>
            <person name="Heilman E.R."/>
            <person name="Heiman D."/>
            <person name="Hepburn T."/>
            <person name="Howarth C."/>
            <person name="Jen D."/>
            <person name="Larson L."/>
            <person name="Mehta T."/>
            <person name="Neiman D."/>
            <person name="Pearson M."/>
            <person name="Roberts A."/>
            <person name="Saif S."/>
            <person name="Shea T."/>
            <person name="Shenoy N."/>
            <person name="Sisk P."/>
            <person name="Stolte C."/>
            <person name="Sykes S."/>
            <person name="Walk T."/>
            <person name="White J."/>
            <person name="Yandava C."/>
            <person name="Haas B."/>
            <person name="Nusbaum C."/>
            <person name="Birren B."/>
        </authorList>
    </citation>
    <scope>NUCLEOTIDE SEQUENCE</scope>
    <source>
        <strain evidence="2">R3-111a-1</strain>
    </source>
</reference>